<dbReference type="GO" id="GO:0016763">
    <property type="term" value="F:pentosyltransferase activity"/>
    <property type="evidence" value="ECO:0007669"/>
    <property type="project" value="TreeGrafter"/>
</dbReference>
<dbReference type="GO" id="GO:0005886">
    <property type="term" value="C:plasma membrane"/>
    <property type="evidence" value="ECO:0007669"/>
    <property type="project" value="UniProtKB-SubCell"/>
</dbReference>
<proteinExistence type="predicted"/>
<evidence type="ECO:0000256" key="4">
    <source>
        <dbReference type="ARBA" id="ARBA00022679"/>
    </source>
</evidence>
<accession>A0A1I3PXI6</accession>
<keyword evidence="4 9" id="KW-0808">Transferase</keyword>
<feature type="transmembrane region" description="Helical" evidence="8">
    <location>
        <begin position="81"/>
        <end position="104"/>
    </location>
</feature>
<sequence length="550" mass="61349">MGWNKLISSPQTPGATPWLLRHWDLLLLALFWTGVLLIRIRFLSLPFERDEGEYAYGGQLILDGIPLYRELYTLKWPGTHLSYALILALLGQSIAGVHFGLLLINTAAAAMLYPLARCWLNRPFAVFATASFLTLTLSPAAHGVIANAEHFALLWIVPGLYCLDRGLRRGRSAPCLQAGIFLQAAVVCKQPALMFVIGGCIVCAGAALSDLRCRQGWRNLAAYLAGNGIVGLTLVSLILYWGVWDDFVFWTMTYARDYTSQNSLPLAAWTFYQMLYWVIGGTWPIYVLSVIGLISAAATLPWRSSLTVGSFWLASGAAVATGFYFRPHYFLFAAPVTALLAGFAVQTVADRLQRPTWLRTGWLVGCAASLVFCFFIERLILFRITMPVAIRAIHPGYAFVESPLVGEYLKERLPADGRVFILGSEPQICFYAHRRSATGFIYLYPFFEKHPHQVAMQQRLIDQVEAAKPEYVIVTRTHPFFDPDPNWEGPLLDWIPRFLSGYEQCGIAIAKPEGVSFFDFAPAQPVPLPPAADLILYRRQTPSDQSIPIP</sequence>
<dbReference type="GO" id="GO:0009103">
    <property type="term" value="P:lipopolysaccharide biosynthetic process"/>
    <property type="evidence" value="ECO:0007669"/>
    <property type="project" value="UniProtKB-ARBA"/>
</dbReference>
<dbReference type="EMBL" id="FOQD01000017">
    <property type="protein sequence ID" value="SFJ26095.1"/>
    <property type="molecule type" value="Genomic_DNA"/>
</dbReference>
<dbReference type="RefSeq" id="WP_092054434.1">
    <property type="nucleotide sequence ID" value="NZ_FOQD01000017.1"/>
</dbReference>
<keyword evidence="7 8" id="KW-0472">Membrane</keyword>
<evidence type="ECO:0000256" key="7">
    <source>
        <dbReference type="ARBA" id="ARBA00023136"/>
    </source>
</evidence>
<feature type="transmembrane region" description="Helical" evidence="8">
    <location>
        <begin position="331"/>
        <end position="349"/>
    </location>
</feature>
<evidence type="ECO:0000313" key="9">
    <source>
        <dbReference type="EMBL" id="SFJ26095.1"/>
    </source>
</evidence>
<feature type="transmembrane region" description="Helical" evidence="8">
    <location>
        <begin position="306"/>
        <end position="325"/>
    </location>
</feature>
<gene>
    <name evidence="9" type="ORF">SAMN05421753_11766</name>
</gene>
<evidence type="ECO:0000256" key="6">
    <source>
        <dbReference type="ARBA" id="ARBA00022989"/>
    </source>
</evidence>
<keyword evidence="2" id="KW-1003">Cell membrane</keyword>
<dbReference type="InterPro" id="IPR050297">
    <property type="entry name" value="LipidA_mod_glycosyltrf_83"/>
</dbReference>
<feature type="transmembrane region" description="Helical" evidence="8">
    <location>
        <begin position="25"/>
        <end position="44"/>
    </location>
</feature>
<feature type="transmembrane region" description="Helical" evidence="8">
    <location>
        <begin position="191"/>
        <end position="208"/>
    </location>
</feature>
<evidence type="ECO:0000256" key="1">
    <source>
        <dbReference type="ARBA" id="ARBA00004651"/>
    </source>
</evidence>
<feature type="transmembrane region" description="Helical" evidence="8">
    <location>
        <begin position="274"/>
        <end position="294"/>
    </location>
</feature>
<feature type="transmembrane region" description="Helical" evidence="8">
    <location>
        <begin position="361"/>
        <end position="381"/>
    </location>
</feature>
<reference evidence="10" key="1">
    <citation type="submission" date="2016-10" db="EMBL/GenBank/DDBJ databases">
        <authorList>
            <person name="Varghese N."/>
            <person name="Submissions S."/>
        </authorList>
    </citation>
    <scope>NUCLEOTIDE SEQUENCE [LARGE SCALE GENOMIC DNA]</scope>
    <source>
        <strain evidence="10">DSM 26348</strain>
    </source>
</reference>
<keyword evidence="10" id="KW-1185">Reference proteome</keyword>
<protein>
    <submittedName>
        <fullName evidence="9">4-amino-4-deoxy-L-arabinose transferase</fullName>
    </submittedName>
</protein>
<organism evidence="9 10">
    <name type="scientific">Planctomicrobium piriforme</name>
    <dbReference type="NCBI Taxonomy" id="1576369"/>
    <lineage>
        <taxon>Bacteria</taxon>
        <taxon>Pseudomonadati</taxon>
        <taxon>Planctomycetota</taxon>
        <taxon>Planctomycetia</taxon>
        <taxon>Planctomycetales</taxon>
        <taxon>Planctomycetaceae</taxon>
        <taxon>Planctomicrobium</taxon>
    </lineage>
</organism>
<keyword evidence="3" id="KW-0328">Glycosyltransferase</keyword>
<evidence type="ECO:0000256" key="2">
    <source>
        <dbReference type="ARBA" id="ARBA00022475"/>
    </source>
</evidence>
<comment type="subcellular location">
    <subcellularLocation>
        <location evidence="1">Cell membrane</location>
        <topology evidence="1">Multi-pass membrane protein</topology>
    </subcellularLocation>
</comment>
<dbReference type="Proteomes" id="UP000199518">
    <property type="component" value="Unassembled WGS sequence"/>
</dbReference>
<evidence type="ECO:0000256" key="5">
    <source>
        <dbReference type="ARBA" id="ARBA00022692"/>
    </source>
</evidence>
<name>A0A1I3PXI6_9PLAN</name>
<keyword evidence="6 8" id="KW-1133">Transmembrane helix</keyword>
<evidence type="ECO:0000256" key="8">
    <source>
        <dbReference type="SAM" id="Phobius"/>
    </source>
</evidence>
<evidence type="ECO:0000313" key="10">
    <source>
        <dbReference type="Proteomes" id="UP000199518"/>
    </source>
</evidence>
<dbReference type="AlphaFoldDB" id="A0A1I3PXI6"/>
<evidence type="ECO:0000256" key="3">
    <source>
        <dbReference type="ARBA" id="ARBA00022676"/>
    </source>
</evidence>
<keyword evidence="5 8" id="KW-0812">Transmembrane</keyword>
<feature type="transmembrane region" description="Helical" evidence="8">
    <location>
        <begin position="220"/>
        <end position="243"/>
    </location>
</feature>
<dbReference type="OrthoDB" id="5056808at2"/>
<dbReference type="PANTHER" id="PTHR33908:SF11">
    <property type="entry name" value="MEMBRANE PROTEIN"/>
    <property type="match status" value="1"/>
</dbReference>
<dbReference type="PANTHER" id="PTHR33908">
    <property type="entry name" value="MANNOSYLTRANSFERASE YKCB-RELATED"/>
    <property type="match status" value="1"/>
</dbReference>
<feature type="transmembrane region" description="Helical" evidence="8">
    <location>
        <begin position="124"/>
        <end position="145"/>
    </location>
</feature>